<protein>
    <submittedName>
        <fullName evidence="2">SH2 domain-containing protein</fullName>
    </submittedName>
</protein>
<keyword evidence="1" id="KW-1185">Reference proteome</keyword>
<reference evidence="2" key="1">
    <citation type="submission" date="2017-02" db="UniProtKB">
        <authorList>
            <consortium name="WormBaseParasite"/>
        </authorList>
    </citation>
    <scope>IDENTIFICATION</scope>
</reference>
<organism evidence="1 2">
    <name type="scientific">Ascaris lumbricoides</name>
    <name type="common">Giant roundworm</name>
    <dbReference type="NCBI Taxonomy" id="6252"/>
    <lineage>
        <taxon>Eukaryota</taxon>
        <taxon>Metazoa</taxon>
        <taxon>Ecdysozoa</taxon>
        <taxon>Nematoda</taxon>
        <taxon>Chromadorea</taxon>
        <taxon>Rhabditida</taxon>
        <taxon>Spirurina</taxon>
        <taxon>Ascaridomorpha</taxon>
        <taxon>Ascaridoidea</taxon>
        <taxon>Ascarididae</taxon>
        <taxon>Ascaris</taxon>
    </lineage>
</organism>
<dbReference type="AlphaFoldDB" id="A0A0M3INT7"/>
<evidence type="ECO:0000313" key="2">
    <source>
        <dbReference type="WBParaSite" id="ALUE_0002041501-mRNA-1"/>
    </source>
</evidence>
<evidence type="ECO:0000313" key="1">
    <source>
        <dbReference type="Proteomes" id="UP000036681"/>
    </source>
</evidence>
<sequence>MYHDHGSSNLFTCTTTSKVILPCDRPLNVKDVQNTLKFLFDSLDKKEERWQKMNSTWDIDNIQITHLEHEYGLLPSAYRVIVKFHAIDKPYCVLLKVRNSEVFKANETKANDSIESQHFFMPFIQLHEREVQFYNEIAPWVSIPIPMVYYSQIWDMTSNKEGIIVQEDLVREAVKQDVYNGLTAEQLGYVPA</sequence>
<proteinExistence type="predicted"/>
<name>A0A0M3INT7_ASCLU</name>
<dbReference type="WBParaSite" id="ALUE_0002041501-mRNA-1">
    <property type="protein sequence ID" value="ALUE_0002041501-mRNA-1"/>
    <property type="gene ID" value="ALUE_0002041501"/>
</dbReference>
<dbReference type="Proteomes" id="UP000036681">
    <property type="component" value="Unplaced"/>
</dbReference>
<accession>A0A0M3INT7</accession>